<dbReference type="EMBL" id="BJTG01000003">
    <property type="protein sequence ID" value="GEJ56556.1"/>
    <property type="molecule type" value="Genomic_DNA"/>
</dbReference>
<accession>A0A7I9VJF9</accession>
<dbReference type="InterPro" id="IPR036869">
    <property type="entry name" value="J_dom_sf"/>
</dbReference>
<dbReference type="InterPro" id="IPR001623">
    <property type="entry name" value="DnaJ_domain"/>
</dbReference>
<reference evidence="5" key="1">
    <citation type="journal article" date="2020" name="Appl. Environ. Microbiol.">
        <title>Diazotrophic Anaeromyxobacter Isolates from Soils.</title>
        <authorList>
            <person name="Masuda Y."/>
            <person name="Yamanaka H."/>
            <person name="Xu Z.X."/>
            <person name="Shiratori Y."/>
            <person name="Aono T."/>
            <person name="Amachi S."/>
            <person name="Senoo K."/>
            <person name="Itoh H."/>
        </authorList>
    </citation>
    <scope>NUCLEOTIDE SEQUENCE [LARGE SCALE GENOMIC DNA]</scope>
    <source>
        <strain evidence="5">R267</strain>
    </source>
</reference>
<dbReference type="SMART" id="SM00271">
    <property type="entry name" value="DnaJ"/>
    <property type="match status" value="1"/>
</dbReference>
<keyword evidence="1" id="KW-0175">Coiled coil</keyword>
<dbReference type="PANTHER" id="PTHR43948:SF10">
    <property type="entry name" value="MRJ, ISOFORM E"/>
    <property type="match status" value="1"/>
</dbReference>
<dbReference type="Gene3D" id="1.10.287.110">
    <property type="entry name" value="DnaJ domain"/>
    <property type="match status" value="1"/>
</dbReference>
<dbReference type="GO" id="GO:0005737">
    <property type="term" value="C:cytoplasm"/>
    <property type="evidence" value="ECO:0007669"/>
    <property type="project" value="TreeGrafter"/>
</dbReference>
<feature type="region of interest" description="Disordered" evidence="2">
    <location>
        <begin position="56"/>
        <end position="77"/>
    </location>
</feature>
<dbReference type="GO" id="GO:0044183">
    <property type="term" value="F:protein folding chaperone"/>
    <property type="evidence" value="ECO:0007669"/>
    <property type="project" value="TreeGrafter"/>
</dbReference>
<keyword evidence="5" id="KW-1185">Reference proteome</keyword>
<comment type="caution">
    <text evidence="4">The sequence shown here is derived from an EMBL/GenBank/DDBJ whole genome shotgun (WGS) entry which is preliminary data.</text>
</comment>
<organism evidence="4 5">
    <name type="scientific">Anaeromyxobacter diazotrophicus</name>
    <dbReference type="NCBI Taxonomy" id="2590199"/>
    <lineage>
        <taxon>Bacteria</taxon>
        <taxon>Pseudomonadati</taxon>
        <taxon>Myxococcota</taxon>
        <taxon>Myxococcia</taxon>
        <taxon>Myxococcales</taxon>
        <taxon>Cystobacterineae</taxon>
        <taxon>Anaeromyxobacteraceae</taxon>
        <taxon>Anaeromyxobacter</taxon>
    </lineage>
</organism>
<sequence>MDRALAYATLELSAEATPEEVRTAYRRRAFATHPDRAGGDVAAFRAVSEAYRALSDPALPGAPEPGPAAGPDGSARVPPTDAAKVLFEYLSDLASDMILNGATPEVVVAFLAGEGCPASVARALERELRDRVQPEPNDPGAAPRPPEPSAAQRSARSSPRWLPVAVGVAAVAACVAGAWPLAKRAFANLPAAAPPAAAAVVVAPPVPATPQAPPPPPSAPAPARPPRSAPARPHAQPAPRPATRDRRTASLSPTSGELDAEREALEADQRRFAAEAAELDAESARIDAAEAALASAPDPRRAASLASAKAAYNARFERARRMEKDLQRRVRDLNGKITAYNERVRAGR</sequence>
<dbReference type="CDD" id="cd06257">
    <property type="entry name" value="DnaJ"/>
    <property type="match status" value="1"/>
</dbReference>
<evidence type="ECO:0000313" key="5">
    <source>
        <dbReference type="Proteomes" id="UP000503640"/>
    </source>
</evidence>
<feature type="compositionally biased region" description="Pro residues" evidence="2">
    <location>
        <begin position="208"/>
        <end position="228"/>
    </location>
</feature>
<proteinExistence type="predicted"/>
<evidence type="ECO:0000256" key="2">
    <source>
        <dbReference type="SAM" id="MobiDB-lite"/>
    </source>
</evidence>
<dbReference type="RefSeq" id="WP_176064067.1">
    <property type="nucleotide sequence ID" value="NZ_BJTG01000003.1"/>
</dbReference>
<dbReference type="SUPFAM" id="SSF46565">
    <property type="entry name" value="Chaperone J-domain"/>
    <property type="match status" value="1"/>
</dbReference>
<dbReference type="Proteomes" id="UP000503640">
    <property type="component" value="Unassembled WGS sequence"/>
</dbReference>
<dbReference type="GO" id="GO:0051087">
    <property type="term" value="F:protein-folding chaperone binding"/>
    <property type="evidence" value="ECO:0007669"/>
    <property type="project" value="TreeGrafter"/>
</dbReference>
<evidence type="ECO:0000256" key="1">
    <source>
        <dbReference type="SAM" id="Coils"/>
    </source>
</evidence>
<gene>
    <name evidence="4" type="ORF">AMYX_12970</name>
</gene>
<evidence type="ECO:0000313" key="4">
    <source>
        <dbReference type="EMBL" id="GEJ56556.1"/>
    </source>
</evidence>
<name>A0A7I9VJF9_9BACT</name>
<dbReference type="Pfam" id="PF00226">
    <property type="entry name" value="DnaJ"/>
    <property type="match status" value="1"/>
</dbReference>
<feature type="region of interest" description="Disordered" evidence="2">
    <location>
        <begin position="130"/>
        <end position="156"/>
    </location>
</feature>
<dbReference type="PANTHER" id="PTHR43948">
    <property type="entry name" value="DNAJ HOMOLOG SUBFAMILY B"/>
    <property type="match status" value="1"/>
</dbReference>
<protein>
    <recommendedName>
        <fullName evidence="3">J domain-containing protein</fullName>
    </recommendedName>
</protein>
<feature type="region of interest" description="Disordered" evidence="2">
    <location>
        <begin position="208"/>
        <end position="262"/>
    </location>
</feature>
<feature type="coiled-coil region" evidence="1">
    <location>
        <begin position="309"/>
        <end position="343"/>
    </location>
</feature>
<dbReference type="PROSITE" id="PS50076">
    <property type="entry name" value="DNAJ_2"/>
    <property type="match status" value="1"/>
</dbReference>
<dbReference type="GO" id="GO:0051082">
    <property type="term" value="F:unfolded protein binding"/>
    <property type="evidence" value="ECO:0007669"/>
    <property type="project" value="TreeGrafter"/>
</dbReference>
<dbReference type="AlphaFoldDB" id="A0A7I9VJF9"/>
<evidence type="ECO:0000259" key="3">
    <source>
        <dbReference type="PROSITE" id="PS50076"/>
    </source>
</evidence>
<feature type="domain" description="J" evidence="3">
    <location>
        <begin position="5"/>
        <end position="59"/>
    </location>
</feature>